<sequence length="252" mass="28592">MAMVLPLRVSLCTHVKLYKTGWRIQVKILHLWKQYATTSGETIEMIFSDVEGNKIHRSIRKQDVKRYERYLNVGAWKFIQNFTVAHATGHYCTTPNPYKLAFIKETFVLPSANLGDGNYLMLASYKQIHDGKVNESILHDIIGQFIAVGPMEEVDTQNKKQKKLEIELRDGSDDQIGCILWGPMAADMLTAAEGAGEETLICLLRWAKVREFQEVKSVSNAYSSSVMLTNPPYPEITSFAKRLVSRQQSLSC</sequence>
<dbReference type="CDD" id="cd04481">
    <property type="entry name" value="RPA1_DBD_B_like"/>
    <property type="match status" value="1"/>
</dbReference>
<dbReference type="GO" id="GO:0003677">
    <property type="term" value="F:DNA binding"/>
    <property type="evidence" value="ECO:0007669"/>
    <property type="project" value="UniProtKB-KW"/>
</dbReference>
<dbReference type="AlphaFoldDB" id="A0A6D2JBP2"/>
<keyword evidence="5" id="KW-1185">Reference proteome</keyword>
<organism evidence="4 5">
    <name type="scientific">Microthlaspi erraticum</name>
    <dbReference type="NCBI Taxonomy" id="1685480"/>
    <lineage>
        <taxon>Eukaryota</taxon>
        <taxon>Viridiplantae</taxon>
        <taxon>Streptophyta</taxon>
        <taxon>Embryophyta</taxon>
        <taxon>Tracheophyta</taxon>
        <taxon>Spermatophyta</taxon>
        <taxon>Magnoliopsida</taxon>
        <taxon>eudicotyledons</taxon>
        <taxon>Gunneridae</taxon>
        <taxon>Pentapetalae</taxon>
        <taxon>rosids</taxon>
        <taxon>malvids</taxon>
        <taxon>Brassicales</taxon>
        <taxon>Brassicaceae</taxon>
        <taxon>Coluteocarpeae</taxon>
        <taxon>Microthlaspi</taxon>
    </lineage>
</organism>
<dbReference type="SUPFAM" id="SSF50249">
    <property type="entry name" value="Nucleic acid-binding proteins"/>
    <property type="match status" value="2"/>
</dbReference>
<dbReference type="Pfam" id="PF02721">
    <property type="entry name" value="DUF223"/>
    <property type="match status" value="1"/>
</dbReference>
<dbReference type="InterPro" id="IPR031657">
    <property type="entry name" value="REPA_OB_2"/>
</dbReference>
<dbReference type="PANTHER" id="PTHR47165:SF4">
    <property type="entry name" value="OS03G0429900 PROTEIN"/>
    <property type="match status" value="1"/>
</dbReference>
<accession>A0A6D2JBP2</accession>
<evidence type="ECO:0000259" key="2">
    <source>
        <dbReference type="Pfam" id="PF02721"/>
    </source>
</evidence>
<dbReference type="EMBL" id="CACVBM020001163">
    <property type="protein sequence ID" value="CAA7036491.1"/>
    <property type="molecule type" value="Genomic_DNA"/>
</dbReference>
<dbReference type="CDD" id="cd04480">
    <property type="entry name" value="RPA1_DBD_A_like"/>
    <property type="match status" value="1"/>
</dbReference>
<evidence type="ECO:0000313" key="5">
    <source>
        <dbReference type="Proteomes" id="UP000467841"/>
    </source>
</evidence>
<dbReference type="InterPro" id="IPR012340">
    <property type="entry name" value="NA-bd_OB-fold"/>
</dbReference>
<dbReference type="InterPro" id="IPR003871">
    <property type="entry name" value="RFA1B/D_OB_1st"/>
</dbReference>
<keyword evidence="1" id="KW-0238">DNA-binding</keyword>
<dbReference type="OrthoDB" id="1023305at2759"/>
<comment type="caution">
    <text evidence="4">The sequence shown here is derived from an EMBL/GenBank/DDBJ whole genome shotgun (WGS) entry which is preliminary data.</text>
</comment>
<dbReference type="Proteomes" id="UP000467841">
    <property type="component" value="Unassembled WGS sequence"/>
</dbReference>
<dbReference type="Pfam" id="PF16900">
    <property type="entry name" value="REPA_OB_2"/>
    <property type="match status" value="1"/>
</dbReference>
<feature type="domain" description="Replication protein A OB" evidence="3">
    <location>
        <begin position="134"/>
        <end position="227"/>
    </location>
</feature>
<proteinExistence type="predicted"/>
<evidence type="ECO:0000259" key="3">
    <source>
        <dbReference type="Pfam" id="PF16900"/>
    </source>
</evidence>
<evidence type="ECO:0000256" key="1">
    <source>
        <dbReference type="ARBA" id="ARBA00023125"/>
    </source>
</evidence>
<reference evidence="4" key="1">
    <citation type="submission" date="2020-01" db="EMBL/GenBank/DDBJ databases">
        <authorList>
            <person name="Mishra B."/>
        </authorList>
    </citation>
    <scope>NUCLEOTIDE SEQUENCE [LARGE SCALE GENOMIC DNA]</scope>
</reference>
<evidence type="ECO:0000313" key="4">
    <source>
        <dbReference type="EMBL" id="CAA7036491.1"/>
    </source>
</evidence>
<dbReference type="PANTHER" id="PTHR47165">
    <property type="entry name" value="OS03G0429900 PROTEIN"/>
    <property type="match status" value="1"/>
</dbReference>
<gene>
    <name evidence="4" type="ORF">MERR_LOCUS23726</name>
</gene>
<name>A0A6D2JBP2_9BRAS</name>
<dbReference type="Gene3D" id="2.40.50.140">
    <property type="entry name" value="Nucleic acid-binding proteins"/>
    <property type="match status" value="2"/>
</dbReference>
<protein>
    <submittedName>
        <fullName evidence="4">Uncharacterized protein</fullName>
    </submittedName>
</protein>
<feature type="domain" description="Replication protein A 70 kDa DNA-binding subunit B/D first OB fold" evidence="2">
    <location>
        <begin position="14"/>
        <end position="110"/>
    </location>
</feature>